<evidence type="ECO:0000259" key="11">
    <source>
        <dbReference type="PROSITE" id="PS50011"/>
    </source>
</evidence>
<evidence type="ECO:0000256" key="5">
    <source>
        <dbReference type="ARBA" id="ARBA00022777"/>
    </source>
</evidence>
<keyword evidence="3" id="KW-0808">Transferase</keyword>
<feature type="compositionally biased region" description="Pro residues" evidence="9">
    <location>
        <begin position="320"/>
        <end position="341"/>
    </location>
</feature>
<dbReference type="PANTHER" id="PTHR43289">
    <property type="entry name" value="MITOGEN-ACTIVATED PROTEIN KINASE KINASE KINASE 20-RELATED"/>
    <property type="match status" value="1"/>
</dbReference>
<comment type="catalytic activity">
    <reaction evidence="7">
        <text>L-threonyl-[protein] + ATP = O-phospho-L-threonyl-[protein] + ADP + H(+)</text>
        <dbReference type="Rhea" id="RHEA:46608"/>
        <dbReference type="Rhea" id="RHEA-COMP:11060"/>
        <dbReference type="Rhea" id="RHEA-COMP:11605"/>
        <dbReference type="ChEBI" id="CHEBI:15378"/>
        <dbReference type="ChEBI" id="CHEBI:30013"/>
        <dbReference type="ChEBI" id="CHEBI:30616"/>
        <dbReference type="ChEBI" id="CHEBI:61977"/>
        <dbReference type="ChEBI" id="CHEBI:456216"/>
        <dbReference type="EC" id="2.7.11.1"/>
    </reaction>
</comment>
<keyword evidence="10" id="KW-0812">Transmembrane</keyword>
<evidence type="ECO:0000256" key="6">
    <source>
        <dbReference type="ARBA" id="ARBA00022840"/>
    </source>
</evidence>
<dbReference type="InterPro" id="IPR000719">
    <property type="entry name" value="Prot_kinase_dom"/>
</dbReference>
<name>A0A187NBH3_MYCAV</name>
<keyword evidence="6" id="KW-0067">ATP-binding</keyword>
<keyword evidence="12" id="KW-0614">Plasmid</keyword>
<evidence type="ECO:0000256" key="4">
    <source>
        <dbReference type="ARBA" id="ARBA00022741"/>
    </source>
</evidence>
<evidence type="ECO:0000256" key="8">
    <source>
        <dbReference type="ARBA" id="ARBA00048679"/>
    </source>
</evidence>
<dbReference type="FunFam" id="3.30.200.20:FF:000035">
    <property type="entry name" value="Serine/threonine protein kinase Stk1"/>
    <property type="match status" value="1"/>
</dbReference>
<dbReference type="GO" id="GO:0004674">
    <property type="term" value="F:protein serine/threonine kinase activity"/>
    <property type="evidence" value="ECO:0007669"/>
    <property type="project" value="UniProtKB-KW"/>
</dbReference>
<dbReference type="Pfam" id="PF00069">
    <property type="entry name" value="Pkinase"/>
    <property type="match status" value="1"/>
</dbReference>
<dbReference type="Gene3D" id="3.30.200.20">
    <property type="entry name" value="Phosphorylase Kinase, domain 1"/>
    <property type="match status" value="1"/>
</dbReference>
<evidence type="ECO:0000256" key="3">
    <source>
        <dbReference type="ARBA" id="ARBA00022679"/>
    </source>
</evidence>
<dbReference type="CDD" id="cd14014">
    <property type="entry name" value="STKc_PknB_like"/>
    <property type="match status" value="1"/>
</dbReference>
<reference evidence="12" key="1">
    <citation type="submission" date="2015-05" db="EMBL/GenBank/DDBJ databases">
        <authorList>
            <person name="Machado G.E."/>
            <person name="Matsumoto C.K."/>
            <person name="Rabello M.S."/>
            <person name="Almeida L.G.P."/>
            <person name="Leao S.C."/>
        </authorList>
    </citation>
    <scope>NUCLEOTIDE SEQUENCE</scope>
    <source>
        <strain evidence="12">88Br</strain>
        <plasmid evidence="12">pMA100</plasmid>
    </source>
</reference>
<dbReference type="EC" id="2.7.11.1" evidence="1"/>
<keyword evidence="2 12" id="KW-0723">Serine/threonine-protein kinase</keyword>
<dbReference type="SUPFAM" id="SSF56112">
    <property type="entry name" value="Protein kinase-like (PK-like)"/>
    <property type="match status" value="1"/>
</dbReference>
<accession>A0A187NBH3</accession>
<dbReference type="PROSITE" id="PS50011">
    <property type="entry name" value="PROTEIN_KINASE_DOM"/>
    <property type="match status" value="1"/>
</dbReference>
<proteinExistence type="predicted"/>
<dbReference type="GO" id="GO:0080090">
    <property type="term" value="P:regulation of primary metabolic process"/>
    <property type="evidence" value="ECO:0007669"/>
    <property type="project" value="UniProtKB-ARBA"/>
</dbReference>
<sequence>MSENDQFAGYTVLRRLGGGAMGEVYLARHPRLPRREALKVLRTELSGDPGFEQRFNREADRASALWHPHIVGVHDRGKFDGQLWIAMDYVNGPDLGTVLTQRGGTGLSTGEVVAAVTAAAEALDHAHQRGLLHRDVKPQNIMISRPEDGSTPRILLSDFGIARPAADDADLTQITPSHTDTTAKVGGAYDYTAPEQLRGEDLDGRADQYALAATAYHLLTGTTPFPHGNPVAIIKAHLTASPPRPSATRPELAATDPVFARALAKDPALRFDRCSNFAAALGSALQLPAAPSPPPADPTMAAPAASPPPAAWAPLAAAPSSPPGPHPPAAPAHFPPGPPPWQASKPPRTRKRAIILGAAVAAVAVLAAAGIFAAHQFSGPDANQRAAQDREAARLSGQHYLEALASGDAHTVLALSAQPPATPQLLTDKALSAQLSATPITDMVVTNTAGQDPQASPDNQQLTLSAKFGPTPSQTAITAHRQDGQWKLETTTVSVTITAPPDAGAAMKTLTVSGVEVNGRNPISVFPGTPQVGSSNRYIDITAPATPLLLEALGHSISSPTITPSIALNDAGRKASLDALDHRLHYCFAGAAPPEGCCPPGGCKRSQSAADPDTENLIALDSSQDMNYQLDPERMRVHLTGTLNYRAEAKSRGQTIPVTSSFTVDSNIDLTTEPPVYIPRGQ</sequence>
<evidence type="ECO:0000256" key="1">
    <source>
        <dbReference type="ARBA" id="ARBA00012513"/>
    </source>
</evidence>
<dbReference type="AlphaFoldDB" id="A0A187NBH3"/>
<evidence type="ECO:0000256" key="7">
    <source>
        <dbReference type="ARBA" id="ARBA00047899"/>
    </source>
</evidence>
<geneLocation type="plasmid" evidence="12">
    <name>pMA100</name>
</geneLocation>
<evidence type="ECO:0000313" key="12">
    <source>
        <dbReference type="EMBL" id="AKT73095.1"/>
    </source>
</evidence>
<feature type="transmembrane region" description="Helical" evidence="10">
    <location>
        <begin position="353"/>
        <end position="374"/>
    </location>
</feature>
<organism evidence="12">
    <name type="scientific">Mycobacterium avium subsp. hominissuis</name>
    <dbReference type="NCBI Taxonomy" id="439334"/>
    <lineage>
        <taxon>Bacteria</taxon>
        <taxon>Bacillati</taxon>
        <taxon>Actinomycetota</taxon>
        <taxon>Actinomycetes</taxon>
        <taxon>Mycobacteriales</taxon>
        <taxon>Mycobacteriaceae</taxon>
        <taxon>Mycobacterium</taxon>
        <taxon>Mycobacterium avium complex (MAC)</taxon>
    </lineage>
</organism>
<dbReference type="PANTHER" id="PTHR43289:SF6">
    <property type="entry name" value="SERINE_THREONINE-PROTEIN KINASE NEKL-3"/>
    <property type="match status" value="1"/>
</dbReference>
<dbReference type="GO" id="GO:0005524">
    <property type="term" value="F:ATP binding"/>
    <property type="evidence" value="ECO:0007669"/>
    <property type="project" value="UniProtKB-KW"/>
</dbReference>
<dbReference type="InterPro" id="IPR011009">
    <property type="entry name" value="Kinase-like_dom_sf"/>
</dbReference>
<feature type="domain" description="Protein kinase" evidence="11">
    <location>
        <begin position="10"/>
        <end position="285"/>
    </location>
</feature>
<dbReference type="PROSITE" id="PS00108">
    <property type="entry name" value="PROTEIN_KINASE_ST"/>
    <property type="match status" value="1"/>
</dbReference>
<keyword evidence="10" id="KW-1133">Transmembrane helix</keyword>
<protein>
    <recommendedName>
        <fullName evidence="1">non-specific serine/threonine protein kinase</fullName>
        <ecNumber evidence="1">2.7.11.1</ecNumber>
    </recommendedName>
</protein>
<dbReference type="SMART" id="SM00220">
    <property type="entry name" value="S_TKc"/>
    <property type="match status" value="1"/>
</dbReference>
<dbReference type="InterPro" id="IPR008271">
    <property type="entry name" value="Ser/Thr_kinase_AS"/>
</dbReference>
<gene>
    <name evidence="12" type="primary">pknA</name>
    <name evidence="12" type="ORF">MASH_00383</name>
</gene>
<keyword evidence="5 12" id="KW-0418">Kinase</keyword>
<evidence type="ECO:0000256" key="10">
    <source>
        <dbReference type="SAM" id="Phobius"/>
    </source>
</evidence>
<evidence type="ECO:0000256" key="9">
    <source>
        <dbReference type="SAM" id="MobiDB-lite"/>
    </source>
</evidence>
<dbReference type="EMBL" id="KR997898">
    <property type="protein sequence ID" value="AKT73095.1"/>
    <property type="molecule type" value="Genomic_DNA"/>
</dbReference>
<evidence type="ECO:0000256" key="2">
    <source>
        <dbReference type="ARBA" id="ARBA00022527"/>
    </source>
</evidence>
<keyword evidence="4" id="KW-0547">Nucleotide-binding</keyword>
<feature type="region of interest" description="Disordered" evidence="9">
    <location>
        <begin position="289"/>
        <end position="349"/>
    </location>
</feature>
<keyword evidence="10" id="KW-0472">Membrane</keyword>
<comment type="catalytic activity">
    <reaction evidence="8">
        <text>L-seryl-[protein] + ATP = O-phospho-L-seryl-[protein] + ADP + H(+)</text>
        <dbReference type="Rhea" id="RHEA:17989"/>
        <dbReference type="Rhea" id="RHEA-COMP:9863"/>
        <dbReference type="Rhea" id="RHEA-COMP:11604"/>
        <dbReference type="ChEBI" id="CHEBI:15378"/>
        <dbReference type="ChEBI" id="CHEBI:29999"/>
        <dbReference type="ChEBI" id="CHEBI:30616"/>
        <dbReference type="ChEBI" id="CHEBI:83421"/>
        <dbReference type="ChEBI" id="CHEBI:456216"/>
        <dbReference type="EC" id="2.7.11.1"/>
    </reaction>
</comment>
<dbReference type="Gene3D" id="1.10.510.10">
    <property type="entry name" value="Transferase(Phosphotransferase) domain 1"/>
    <property type="match status" value="1"/>
</dbReference>